<feature type="signal peptide" evidence="1">
    <location>
        <begin position="1"/>
        <end position="20"/>
    </location>
</feature>
<sequence length="54" mass="5792">LVASMVLFAVLMMFADEGAGLSRYNEPTPVPQKRIPQRCGGCGTIGHTIRNSLS</sequence>
<name>A0A017SJM6_ASPRC</name>
<organism evidence="2 3">
    <name type="scientific">Aspergillus ruber (strain CBS 135680)</name>
    <dbReference type="NCBI Taxonomy" id="1388766"/>
    <lineage>
        <taxon>Eukaryota</taxon>
        <taxon>Fungi</taxon>
        <taxon>Dikarya</taxon>
        <taxon>Ascomycota</taxon>
        <taxon>Pezizomycotina</taxon>
        <taxon>Eurotiomycetes</taxon>
        <taxon>Eurotiomycetidae</taxon>
        <taxon>Eurotiales</taxon>
        <taxon>Aspergillaceae</taxon>
        <taxon>Aspergillus</taxon>
        <taxon>Aspergillus subgen. Aspergillus</taxon>
    </lineage>
</organism>
<feature type="non-terminal residue" evidence="2">
    <location>
        <position position="1"/>
    </location>
</feature>
<evidence type="ECO:0000313" key="3">
    <source>
        <dbReference type="Proteomes" id="UP000019804"/>
    </source>
</evidence>
<accession>A0A017SJM6</accession>
<reference evidence="3" key="1">
    <citation type="journal article" date="2014" name="Nat. Commun.">
        <title>Genomic adaptations of the halophilic Dead Sea filamentous fungus Eurotium rubrum.</title>
        <authorList>
            <person name="Kis-Papo T."/>
            <person name="Weig A.R."/>
            <person name="Riley R."/>
            <person name="Persoh D."/>
            <person name="Salamov A."/>
            <person name="Sun H."/>
            <person name="Lipzen A."/>
            <person name="Wasser S.P."/>
            <person name="Rambold G."/>
            <person name="Grigoriev I.V."/>
            <person name="Nevo E."/>
        </authorList>
    </citation>
    <scope>NUCLEOTIDE SEQUENCE [LARGE SCALE GENOMIC DNA]</scope>
    <source>
        <strain evidence="3">CBS 135680</strain>
    </source>
</reference>
<dbReference type="AlphaFoldDB" id="A0A017SJM6"/>
<proteinExistence type="predicted"/>
<gene>
    <name evidence="2" type="ORF">EURHEDRAFT_410673</name>
</gene>
<protein>
    <submittedName>
        <fullName evidence="2">Uncharacterized protein</fullName>
    </submittedName>
</protein>
<dbReference type="Proteomes" id="UP000019804">
    <property type="component" value="Unassembled WGS sequence"/>
</dbReference>
<keyword evidence="3" id="KW-1185">Reference proteome</keyword>
<dbReference type="EMBL" id="KK088417">
    <property type="protein sequence ID" value="EYE96874.1"/>
    <property type="molecule type" value="Genomic_DNA"/>
</dbReference>
<dbReference type="GeneID" id="63696540"/>
<dbReference type="RefSeq" id="XP_040640562.1">
    <property type="nucleotide sequence ID" value="XM_040781416.1"/>
</dbReference>
<dbReference type="HOGENOM" id="CLU_3055832_0_0_1"/>
<feature type="non-terminal residue" evidence="2">
    <location>
        <position position="54"/>
    </location>
</feature>
<evidence type="ECO:0000313" key="2">
    <source>
        <dbReference type="EMBL" id="EYE96874.1"/>
    </source>
</evidence>
<evidence type="ECO:0000256" key="1">
    <source>
        <dbReference type="SAM" id="SignalP"/>
    </source>
</evidence>
<feature type="chain" id="PRO_5001495737" evidence="1">
    <location>
        <begin position="21"/>
        <end position="54"/>
    </location>
</feature>
<keyword evidence="1" id="KW-0732">Signal</keyword>